<feature type="region of interest" description="Disordered" evidence="8">
    <location>
        <begin position="724"/>
        <end position="758"/>
    </location>
</feature>
<dbReference type="PROSITE" id="PS51215">
    <property type="entry name" value="AWS"/>
    <property type="match status" value="1"/>
</dbReference>
<feature type="domain" description="SET" evidence="9">
    <location>
        <begin position="586"/>
        <end position="703"/>
    </location>
</feature>
<dbReference type="SUPFAM" id="SSF82199">
    <property type="entry name" value="SET domain"/>
    <property type="match status" value="1"/>
</dbReference>
<evidence type="ECO:0000256" key="8">
    <source>
        <dbReference type="SAM" id="MobiDB-lite"/>
    </source>
</evidence>
<keyword evidence="3" id="KW-0158">Chromosome</keyword>
<feature type="domain" description="AWS" evidence="11">
    <location>
        <begin position="531"/>
        <end position="584"/>
    </location>
</feature>
<dbReference type="Pfam" id="PF00856">
    <property type="entry name" value="SET"/>
    <property type="match status" value="1"/>
</dbReference>
<proteinExistence type="predicted"/>
<protein>
    <submittedName>
        <fullName evidence="12">Putative huntingtin interacting protein</fullName>
    </submittedName>
</protein>
<dbReference type="AlphaFoldDB" id="A0A0L7KWA5"/>
<evidence type="ECO:0000313" key="12">
    <source>
        <dbReference type="EMBL" id="KOB67346.1"/>
    </source>
</evidence>
<feature type="region of interest" description="Disordered" evidence="8">
    <location>
        <begin position="127"/>
        <end position="149"/>
    </location>
</feature>
<accession>A0A0L7KWA5</accession>
<dbReference type="GO" id="GO:0005634">
    <property type="term" value="C:nucleus"/>
    <property type="evidence" value="ECO:0007669"/>
    <property type="project" value="UniProtKB-SubCell"/>
</dbReference>
<dbReference type="InterPro" id="IPR042294">
    <property type="entry name" value="SETD2_animal"/>
</dbReference>
<dbReference type="SMART" id="SM00508">
    <property type="entry name" value="PostSET"/>
    <property type="match status" value="1"/>
</dbReference>
<feature type="compositionally biased region" description="Acidic residues" evidence="8">
    <location>
        <begin position="724"/>
        <end position="735"/>
    </location>
</feature>
<dbReference type="InterPro" id="IPR046341">
    <property type="entry name" value="SET_dom_sf"/>
</dbReference>
<dbReference type="GO" id="GO:0032259">
    <property type="term" value="P:methylation"/>
    <property type="evidence" value="ECO:0007669"/>
    <property type="project" value="UniProtKB-KW"/>
</dbReference>
<dbReference type="SMART" id="SM00317">
    <property type="entry name" value="SET"/>
    <property type="match status" value="1"/>
</dbReference>
<comment type="subcellular location">
    <subcellularLocation>
        <location evidence="2">Chromosome</location>
    </subcellularLocation>
    <subcellularLocation>
        <location evidence="1">Nucleus</location>
    </subcellularLocation>
</comment>
<dbReference type="CDD" id="cd19172">
    <property type="entry name" value="SET_SETD2"/>
    <property type="match status" value="1"/>
</dbReference>
<evidence type="ECO:0000256" key="4">
    <source>
        <dbReference type="ARBA" id="ARBA00022603"/>
    </source>
</evidence>
<keyword evidence="5" id="KW-0808">Transferase</keyword>
<sequence>MAKRKTKASSKTAAPRRTSRRKQGATEGGTSTPTELTNSESNNQEPPSDPPPLADIAPDPQASTSTAPDPHKSDIPTLKPCVVPVVATHKKFGKYRCLFNCDDSFTKKYEMGSDSETSNSMDIKVADPCAGSESDSNAALDTQSDTNSGACYSPSATISLQGGSRDISPVAITRESGPGIPFLTDSDHSESIISLSNHMDDCNEQKLETPEPVPNQLLDINAECNLLQEPQQEDNQGILLEHEHMMYDVGDDDEIITVVQIVEDDHPELYYNIKLDSPKESDQNEEQDQVKLQENEIQKHFESLNLASTSESRSPMDFMEIIDITTPPCTTPDLPYQKEDVIARPDPSITPSSTLSDDSNSSRVTEQTHNDSAESSPSGVRRSSRIKTISNLKQKTKGYGLVKTPLKKALITQTKLKLEELGSDSQDKSVDSSPAPNSPSFPVPSEMPVKVKSRWRRSSELEMVANSPTCSPLASPNLPQPLPPVIETEEDKPSPPLSKEAYDKIIAERINQYQHLEENEYLCDRMISKDTKKMICDCFMTKEELERGELACGEDCLNRLLMIECNSRCPVGDRCTNRRFQKKENGPLKVFYAAKKGCGVEAANDIPTGEFLMEYVGEVLDYEQFYKRAQAYSDDNNLHHYFMSLKGDTVIDATLKGNVSRFINHSCDPNAETQKWTVNGELRIGFFSKRDIVGGEEITFDYQKVAQRCYCGAENCRGWIGAEPDSDDDEYEEEATASAAEVVRPRPPRPKKERKYKPKTPDLIQDADIEEDLEALSRTGVKNQCHTLRLSRTVVRAKSRRAQVALLRLLRDADLPCRRLFLDYRGLRLLAPWCADAPLDFKLEMLQTVDRLPIPNKTMVHESRFFPIFERWMSSTEAPAEQVFIDEATEKPRDLAAILEKVKDLSSQLLERWSSLKAYYHLPGILSFTRLGERVLAAVPPMSKEERRRAFAEAAAAADESRRQRDSHVCVAEPHDRASCSLVWAEHRASLPGVQFTKCTV</sequence>
<organism evidence="12 13">
    <name type="scientific">Operophtera brumata</name>
    <name type="common">Winter moth</name>
    <name type="synonym">Phalaena brumata</name>
    <dbReference type="NCBI Taxonomy" id="104452"/>
    <lineage>
        <taxon>Eukaryota</taxon>
        <taxon>Metazoa</taxon>
        <taxon>Ecdysozoa</taxon>
        <taxon>Arthropoda</taxon>
        <taxon>Hexapoda</taxon>
        <taxon>Insecta</taxon>
        <taxon>Pterygota</taxon>
        <taxon>Neoptera</taxon>
        <taxon>Endopterygota</taxon>
        <taxon>Lepidoptera</taxon>
        <taxon>Glossata</taxon>
        <taxon>Ditrysia</taxon>
        <taxon>Geometroidea</taxon>
        <taxon>Geometridae</taxon>
        <taxon>Larentiinae</taxon>
        <taxon>Operophtera</taxon>
    </lineage>
</organism>
<evidence type="ECO:0000259" key="11">
    <source>
        <dbReference type="PROSITE" id="PS51215"/>
    </source>
</evidence>
<name>A0A0L7KWA5_OPEBR</name>
<keyword evidence="6" id="KW-0949">S-adenosyl-L-methionine</keyword>
<evidence type="ECO:0000256" key="3">
    <source>
        <dbReference type="ARBA" id="ARBA00022454"/>
    </source>
</evidence>
<evidence type="ECO:0000259" key="9">
    <source>
        <dbReference type="PROSITE" id="PS50280"/>
    </source>
</evidence>
<dbReference type="PANTHER" id="PTHR46711:SF1">
    <property type="entry name" value="HISTONE-LYSINE N-METHYLTRANSFERASE SETD2"/>
    <property type="match status" value="1"/>
</dbReference>
<feature type="region of interest" description="Disordered" evidence="8">
    <location>
        <begin position="1"/>
        <end position="77"/>
    </location>
</feature>
<dbReference type="InterPro" id="IPR006560">
    <property type="entry name" value="AWS_dom"/>
</dbReference>
<dbReference type="GO" id="GO:0046975">
    <property type="term" value="F:histone H3K36 methyltransferase activity"/>
    <property type="evidence" value="ECO:0007669"/>
    <property type="project" value="InterPro"/>
</dbReference>
<reference evidence="12 13" key="1">
    <citation type="journal article" date="2015" name="Genome Biol. Evol.">
        <title>The genome of winter moth (Operophtera brumata) provides a genomic perspective on sexual dimorphism and phenology.</title>
        <authorList>
            <person name="Derks M.F."/>
            <person name="Smit S."/>
            <person name="Salis L."/>
            <person name="Schijlen E."/>
            <person name="Bossers A."/>
            <person name="Mateman C."/>
            <person name="Pijl A.S."/>
            <person name="de Ridder D."/>
            <person name="Groenen M.A."/>
            <person name="Visser M.E."/>
            <person name="Megens H.J."/>
        </authorList>
    </citation>
    <scope>NUCLEOTIDE SEQUENCE [LARGE SCALE GENOMIC DNA]</scope>
    <source>
        <strain evidence="12">WM2013NL</strain>
        <tissue evidence="12">Head and thorax</tissue>
    </source>
</reference>
<dbReference type="STRING" id="104452.A0A0L7KWA5"/>
<comment type="caution">
    <text evidence="12">The sequence shown here is derived from an EMBL/GenBank/DDBJ whole genome shotgun (WGS) entry which is preliminary data.</text>
</comment>
<dbReference type="PANTHER" id="PTHR46711">
    <property type="entry name" value="HISTONE-LYSINE N-METHYLTRANSFERASE SETD2"/>
    <property type="match status" value="1"/>
</dbReference>
<feature type="compositionally biased region" description="Polar residues" evidence="8">
    <location>
        <begin position="133"/>
        <end position="149"/>
    </location>
</feature>
<gene>
    <name evidence="12" type="ORF">OBRU01_19952</name>
</gene>
<keyword evidence="13" id="KW-1185">Reference proteome</keyword>
<feature type="compositionally biased region" description="Low complexity" evidence="8">
    <location>
        <begin position="352"/>
        <end position="362"/>
    </location>
</feature>
<keyword evidence="7" id="KW-0539">Nucleus</keyword>
<dbReference type="InterPro" id="IPR001214">
    <property type="entry name" value="SET_dom"/>
</dbReference>
<dbReference type="GO" id="GO:0005694">
    <property type="term" value="C:chromosome"/>
    <property type="evidence" value="ECO:0007669"/>
    <property type="project" value="UniProtKB-SubCell"/>
</dbReference>
<evidence type="ECO:0000256" key="2">
    <source>
        <dbReference type="ARBA" id="ARBA00004286"/>
    </source>
</evidence>
<evidence type="ECO:0000259" key="10">
    <source>
        <dbReference type="PROSITE" id="PS50868"/>
    </source>
</evidence>
<dbReference type="EMBL" id="JTDY01005124">
    <property type="protein sequence ID" value="KOB67346.1"/>
    <property type="molecule type" value="Genomic_DNA"/>
</dbReference>
<feature type="compositionally biased region" description="Basic residues" evidence="8">
    <location>
        <begin position="746"/>
        <end position="758"/>
    </location>
</feature>
<dbReference type="SMART" id="SM00570">
    <property type="entry name" value="AWS"/>
    <property type="match status" value="1"/>
</dbReference>
<dbReference type="Proteomes" id="UP000037510">
    <property type="component" value="Unassembled WGS sequence"/>
</dbReference>
<dbReference type="Pfam" id="PF17907">
    <property type="entry name" value="AWS"/>
    <property type="match status" value="1"/>
</dbReference>
<feature type="region of interest" description="Disordered" evidence="8">
    <location>
        <begin position="422"/>
        <end position="450"/>
    </location>
</feature>
<feature type="compositionally biased region" description="Polar residues" evidence="8">
    <location>
        <begin position="28"/>
        <end position="45"/>
    </location>
</feature>
<keyword evidence="4" id="KW-0489">Methyltransferase</keyword>
<dbReference type="InterPro" id="IPR003616">
    <property type="entry name" value="Post-SET_dom"/>
</dbReference>
<feature type="region of interest" description="Disordered" evidence="8">
    <location>
        <begin position="343"/>
        <end position="384"/>
    </location>
</feature>
<dbReference type="PROSITE" id="PS50868">
    <property type="entry name" value="POST_SET"/>
    <property type="match status" value="1"/>
</dbReference>
<evidence type="ECO:0000256" key="6">
    <source>
        <dbReference type="ARBA" id="ARBA00022691"/>
    </source>
</evidence>
<dbReference type="Gene3D" id="2.170.270.10">
    <property type="entry name" value="SET domain"/>
    <property type="match status" value="1"/>
</dbReference>
<evidence type="ECO:0000313" key="13">
    <source>
        <dbReference type="Proteomes" id="UP000037510"/>
    </source>
</evidence>
<feature type="domain" description="Post-SET" evidence="10">
    <location>
        <begin position="705"/>
        <end position="721"/>
    </location>
</feature>
<evidence type="ECO:0000256" key="7">
    <source>
        <dbReference type="ARBA" id="ARBA00023242"/>
    </source>
</evidence>
<dbReference type="InterPro" id="IPR044437">
    <property type="entry name" value="SETD2/Set2_SET"/>
</dbReference>
<dbReference type="PROSITE" id="PS50280">
    <property type="entry name" value="SET"/>
    <property type="match status" value="1"/>
</dbReference>
<evidence type="ECO:0000256" key="5">
    <source>
        <dbReference type="ARBA" id="ARBA00022679"/>
    </source>
</evidence>
<evidence type="ECO:0000256" key="1">
    <source>
        <dbReference type="ARBA" id="ARBA00004123"/>
    </source>
</evidence>